<dbReference type="PIRSF" id="PIRSF005384">
    <property type="entry name" value="RpiB_LacA_B"/>
    <property type="match status" value="1"/>
</dbReference>
<dbReference type="GO" id="GO:0019316">
    <property type="term" value="P:D-allose catabolic process"/>
    <property type="evidence" value="ECO:0007669"/>
    <property type="project" value="TreeGrafter"/>
</dbReference>
<organism evidence="3 4">
    <name type="scientific">Candidatus Curtissbacteria bacterium RIFCSPHIGHO2_02_FULL_40_16b</name>
    <dbReference type="NCBI Taxonomy" id="1797714"/>
    <lineage>
        <taxon>Bacteria</taxon>
        <taxon>Candidatus Curtissiibacteriota</taxon>
    </lineage>
</organism>
<dbReference type="STRING" id="1797714.A3D04_01665"/>
<dbReference type="InterPro" id="IPR036569">
    <property type="entry name" value="RpiB_LacA_LacB_sf"/>
</dbReference>
<evidence type="ECO:0000313" key="3">
    <source>
        <dbReference type="EMBL" id="OGD88154.1"/>
    </source>
</evidence>
<name>A0A1F5G8K7_9BACT</name>
<dbReference type="AlphaFoldDB" id="A0A1F5G8K7"/>
<dbReference type="PANTHER" id="PTHR30345">
    <property type="entry name" value="RIBOSE-5-PHOSPHATE ISOMERASE B"/>
    <property type="match status" value="1"/>
</dbReference>
<comment type="similarity">
    <text evidence="1">Belongs to the LacAB/RpiB family.</text>
</comment>
<dbReference type="InterPro" id="IPR003500">
    <property type="entry name" value="RpiB_LacA_LacB"/>
</dbReference>
<dbReference type="GO" id="GO:0009052">
    <property type="term" value="P:pentose-phosphate shunt, non-oxidative branch"/>
    <property type="evidence" value="ECO:0007669"/>
    <property type="project" value="TreeGrafter"/>
</dbReference>
<protein>
    <recommendedName>
        <fullName evidence="5">Ribose-5-phosphate isomerase</fullName>
    </recommendedName>
</protein>
<comment type="caution">
    <text evidence="3">The sequence shown here is derived from an EMBL/GenBank/DDBJ whole genome shotgun (WGS) entry which is preliminary data.</text>
</comment>
<dbReference type="PANTHER" id="PTHR30345:SF0">
    <property type="entry name" value="DNA DAMAGE-REPAIR_TOLERATION PROTEIN DRT102"/>
    <property type="match status" value="1"/>
</dbReference>
<sequence>MKIYLAADHAGFYLKKQLIQYLELKDYNVEDCGAFEMDEADDYPDFIIPCAQKVAKDINPDTGSGSLGIVIGGSGQGEAIAANKVKGIRAAVYYGGPSTHSTNSVQASSGQAGAQIPKLAREHNDANILSLGARFLSNDDAKKGVTAWLEAKFEGGRHQRRLDKITKIEND</sequence>
<evidence type="ECO:0000256" key="2">
    <source>
        <dbReference type="PIRSR" id="PIRSR005384-2"/>
    </source>
</evidence>
<proteinExistence type="inferred from homology"/>
<feature type="binding site" evidence="2">
    <location>
        <begin position="73"/>
        <end position="77"/>
    </location>
    <ligand>
        <name>D-ribulose 5-phosphate</name>
        <dbReference type="ChEBI" id="CHEBI:58121"/>
    </ligand>
</feature>
<dbReference type="NCBIfam" id="TIGR00689">
    <property type="entry name" value="rpiB_lacA_lacB"/>
    <property type="match status" value="1"/>
</dbReference>
<dbReference type="Proteomes" id="UP000177369">
    <property type="component" value="Unassembled WGS sequence"/>
</dbReference>
<evidence type="ECO:0000313" key="4">
    <source>
        <dbReference type="Proteomes" id="UP000177369"/>
    </source>
</evidence>
<feature type="binding site" evidence="2">
    <location>
        <position position="134"/>
    </location>
    <ligand>
        <name>D-ribulose 5-phosphate</name>
        <dbReference type="ChEBI" id="CHEBI:58121"/>
    </ligand>
</feature>
<dbReference type="NCBIfam" id="NF004051">
    <property type="entry name" value="PRK05571.1"/>
    <property type="match status" value="1"/>
</dbReference>
<dbReference type="SUPFAM" id="SSF89623">
    <property type="entry name" value="Ribose/Galactose isomerase RpiB/AlsB"/>
    <property type="match status" value="1"/>
</dbReference>
<dbReference type="Gene3D" id="3.40.1400.10">
    <property type="entry name" value="Sugar-phosphate isomerase, RpiB/LacA/LacB"/>
    <property type="match status" value="1"/>
</dbReference>
<dbReference type="Pfam" id="PF02502">
    <property type="entry name" value="LacAB_rpiB"/>
    <property type="match status" value="2"/>
</dbReference>
<accession>A0A1F5G8K7</accession>
<evidence type="ECO:0008006" key="5">
    <source>
        <dbReference type="Google" id="ProtNLM"/>
    </source>
</evidence>
<feature type="binding site" evidence="2">
    <location>
        <position position="157"/>
    </location>
    <ligand>
        <name>D-ribulose 5-phosphate</name>
        <dbReference type="ChEBI" id="CHEBI:58121"/>
    </ligand>
</feature>
<reference evidence="3 4" key="1">
    <citation type="journal article" date="2016" name="Nat. Commun.">
        <title>Thousands of microbial genomes shed light on interconnected biogeochemical processes in an aquifer system.</title>
        <authorList>
            <person name="Anantharaman K."/>
            <person name="Brown C.T."/>
            <person name="Hug L.A."/>
            <person name="Sharon I."/>
            <person name="Castelle C.J."/>
            <person name="Probst A.J."/>
            <person name="Thomas B.C."/>
            <person name="Singh A."/>
            <person name="Wilkins M.J."/>
            <person name="Karaoz U."/>
            <person name="Brodie E.L."/>
            <person name="Williams K.H."/>
            <person name="Hubbard S.S."/>
            <person name="Banfield J.F."/>
        </authorList>
    </citation>
    <scope>NUCLEOTIDE SEQUENCE [LARGE SCALE GENOMIC DNA]</scope>
</reference>
<feature type="binding site" evidence="2">
    <location>
        <position position="161"/>
    </location>
    <ligand>
        <name>D-ribulose 5-phosphate</name>
        <dbReference type="ChEBI" id="CHEBI:58121"/>
    </ligand>
</feature>
<feature type="binding site" evidence="2">
    <location>
        <begin position="8"/>
        <end position="9"/>
    </location>
    <ligand>
        <name>D-ribulose 5-phosphate</name>
        <dbReference type="ChEBI" id="CHEBI:58121"/>
    </ligand>
</feature>
<gene>
    <name evidence="3" type="ORF">A3D04_01665</name>
</gene>
<feature type="binding site" evidence="2">
    <location>
        <position position="124"/>
    </location>
    <ligand>
        <name>D-ribulose 5-phosphate</name>
        <dbReference type="ChEBI" id="CHEBI:58121"/>
    </ligand>
</feature>
<dbReference type="GO" id="GO:0004751">
    <property type="term" value="F:ribose-5-phosphate isomerase activity"/>
    <property type="evidence" value="ECO:0007669"/>
    <property type="project" value="TreeGrafter"/>
</dbReference>
<dbReference type="EMBL" id="MFBD01000037">
    <property type="protein sequence ID" value="OGD88154.1"/>
    <property type="molecule type" value="Genomic_DNA"/>
</dbReference>
<evidence type="ECO:0000256" key="1">
    <source>
        <dbReference type="ARBA" id="ARBA00008754"/>
    </source>
</evidence>